<dbReference type="SUPFAM" id="SSF53822">
    <property type="entry name" value="Periplasmic binding protein-like I"/>
    <property type="match status" value="1"/>
</dbReference>
<protein>
    <submittedName>
        <fullName evidence="1">Urea ABC transporter substrate-binding protein</fullName>
    </submittedName>
</protein>
<dbReference type="Pfam" id="PF13433">
    <property type="entry name" value="Peripla_BP_5"/>
    <property type="match status" value="1"/>
</dbReference>
<keyword evidence="2" id="KW-1185">Reference proteome</keyword>
<gene>
    <name evidence="1" type="primary">urtA</name>
    <name evidence="1" type="ORF">GCM10023147_38710</name>
</gene>
<dbReference type="PANTHER" id="PTHR47628">
    <property type="match status" value="1"/>
</dbReference>
<dbReference type="InterPro" id="IPR028082">
    <property type="entry name" value="Peripla_BP_I"/>
</dbReference>
<proteinExistence type="predicted"/>
<dbReference type="EMBL" id="BAABFR010000078">
    <property type="protein sequence ID" value="GAA4400249.1"/>
    <property type="molecule type" value="Genomic_DNA"/>
</dbReference>
<reference evidence="2" key="1">
    <citation type="journal article" date="2019" name="Int. J. Syst. Evol. Microbiol.">
        <title>The Global Catalogue of Microorganisms (GCM) 10K type strain sequencing project: providing services to taxonomists for standard genome sequencing and annotation.</title>
        <authorList>
            <consortium name="The Broad Institute Genomics Platform"/>
            <consortium name="The Broad Institute Genome Sequencing Center for Infectious Disease"/>
            <person name="Wu L."/>
            <person name="Ma J."/>
        </authorList>
    </citation>
    <scope>NUCLEOTIDE SEQUENCE [LARGE SCALE GENOMIC DNA]</scope>
    <source>
        <strain evidence="2">JCM 17688</strain>
    </source>
</reference>
<evidence type="ECO:0000313" key="2">
    <source>
        <dbReference type="Proteomes" id="UP001500635"/>
    </source>
</evidence>
<organism evidence="1 2">
    <name type="scientific">Tsukamurella soli</name>
    <dbReference type="NCBI Taxonomy" id="644556"/>
    <lineage>
        <taxon>Bacteria</taxon>
        <taxon>Bacillati</taxon>
        <taxon>Actinomycetota</taxon>
        <taxon>Actinomycetes</taxon>
        <taxon>Mycobacteriales</taxon>
        <taxon>Tsukamurellaceae</taxon>
        <taxon>Tsukamurella</taxon>
    </lineage>
</organism>
<dbReference type="Gene3D" id="3.40.50.2300">
    <property type="match status" value="2"/>
</dbReference>
<name>A0ABP8K445_9ACTN</name>
<dbReference type="RefSeq" id="WP_344999087.1">
    <property type="nucleotide sequence ID" value="NZ_BAABFR010000078.1"/>
</dbReference>
<dbReference type="PANTHER" id="PTHR47628:SF1">
    <property type="entry name" value="ALIPHATIC AMIDASE EXPRESSION-REGULATING PROTEIN"/>
    <property type="match status" value="1"/>
</dbReference>
<dbReference type="Proteomes" id="UP001500635">
    <property type="component" value="Unassembled WGS sequence"/>
</dbReference>
<sequence>MRIGMQFSLTGSLAAVEESILDGAMLAVHEINARGGVLGAPLETAVYDDGSKVLASVHAINHLCRAEQVDVVVGGYTSASRLAMAPAIHENRSLLMYPTYFEGEETDPRIFYCGAIPNQFAADYLSWIGSNLGRRIFVVGSDYIYPRVMAEVARRYGGHLGIETVGERYVPLGETRFDAVVEHIRRAAPDVVLCNVVGLDSTTAFYRRFAAAGLDARRLPIAATVTTEIELARMPHELSEGHFMVATYFASLDTPVNHAYRSALRQVRGQTSCHAAQVGAYNAVHALGLAAEWSGAADPVALARGLLAVRFDANPEGVPFQLRDNHHSAHPAYVATAESGEYRILTEFAPRPADPWWSGRKAALALG</sequence>
<accession>A0ABP8K445</accession>
<evidence type="ECO:0000313" key="1">
    <source>
        <dbReference type="EMBL" id="GAA4400249.1"/>
    </source>
</evidence>
<comment type="caution">
    <text evidence="1">The sequence shown here is derived from an EMBL/GenBank/DDBJ whole genome shotgun (WGS) entry which is preliminary data.</text>
</comment>